<sequence length="373" mass="43577">MTFHEKTLELNITHEILDLADKWYWFFIDSPLWKYWTPGYRAPFTKYMKAVASGFHITTEGKNDPSGNAGGGYDVRIKAGNNSHLLFIQYKKGELVATSPSDRSIFQEAPQQHFKFKINSKSTNQHFLLRELGNAEGGKVGNAVVYALPLIADMNELERNAGKLIRKTKFISIKDIDNQAESQTPPKPIKENYEHNFRVCLSNMDRCEVNYDFFQFYGKDRAPEIIADIIAIQFRKILLAFVKDIEYNIWRKQNVDLFFEYSFYRYLTFLLHYFEVDPDKLNSPFSEKIVDSFFQDEHINYENSPRDIEIVSAIFKALNEIIDIRNNEIVIPKDVPVYKPRILFESNEEVKISITENKRESLNILNDLSYLIV</sequence>
<dbReference type="Proteomes" id="UP001244640">
    <property type="component" value="Unassembled WGS sequence"/>
</dbReference>
<reference evidence="1 2" key="1">
    <citation type="submission" date="2023-07" db="EMBL/GenBank/DDBJ databases">
        <title>Functional and genomic diversity of the sorghum phyllosphere microbiome.</title>
        <authorList>
            <person name="Shade A."/>
        </authorList>
    </citation>
    <scope>NUCLEOTIDE SEQUENCE [LARGE SCALE GENOMIC DNA]</scope>
    <source>
        <strain evidence="1 2">SORGH_AS_0892</strain>
    </source>
</reference>
<organism evidence="1 2">
    <name type="scientific">Sphingobacterium zeae</name>
    <dbReference type="NCBI Taxonomy" id="1776859"/>
    <lineage>
        <taxon>Bacteria</taxon>
        <taxon>Pseudomonadati</taxon>
        <taxon>Bacteroidota</taxon>
        <taxon>Sphingobacteriia</taxon>
        <taxon>Sphingobacteriales</taxon>
        <taxon>Sphingobacteriaceae</taxon>
        <taxon>Sphingobacterium</taxon>
    </lineage>
</organism>
<protein>
    <submittedName>
        <fullName evidence="1">Uncharacterized protein</fullName>
    </submittedName>
</protein>
<evidence type="ECO:0000313" key="2">
    <source>
        <dbReference type="Proteomes" id="UP001244640"/>
    </source>
</evidence>
<comment type="caution">
    <text evidence="1">The sequence shown here is derived from an EMBL/GenBank/DDBJ whole genome shotgun (WGS) entry which is preliminary data.</text>
</comment>
<evidence type="ECO:0000313" key="1">
    <source>
        <dbReference type="EMBL" id="MDQ1151196.1"/>
    </source>
</evidence>
<gene>
    <name evidence="1" type="ORF">QE382_003180</name>
</gene>
<proteinExistence type="predicted"/>
<accession>A0ABU0U940</accession>
<dbReference type="RefSeq" id="WP_307186712.1">
    <property type="nucleotide sequence ID" value="NZ_JAUTBA010000001.1"/>
</dbReference>
<dbReference type="EMBL" id="JAUTBA010000001">
    <property type="protein sequence ID" value="MDQ1151196.1"/>
    <property type="molecule type" value="Genomic_DNA"/>
</dbReference>
<keyword evidence="2" id="KW-1185">Reference proteome</keyword>
<name>A0ABU0U940_9SPHI</name>